<proteinExistence type="predicted"/>
<sequence>MYKMDHKKSRSMIHVPFSWETIPGVPKLIALPMRALAPGLTGNHREAQRKTALPLPPGSSRQPARSASKRALLSEEDPFVAAMIECTKDCDKGKGEIKKGFGARVRMNKSFLQSCKHSFDVVEGHLLTRPSSVGSIVRREQAGCLKLI</sequence>
<comment type="caution">
    <text evidence="1">The sequence shown here is derived from an EMBL/GenBank/DDBJ whole genome shotgun (WGS) entry which is preliminary data.</text>
</comment>
<dbReference type="EMBL" id="CM042040">
    <property type="protein sequence ID" value="KAI3717060.1"/>
    <property type="molecule type" value="Genomic_DNA"/>
</dbReference>
<gene>
    <name evidence="1" type="ORF">L1987_68385</name>
</gene>
<evidence type="ECO:0000313" key="2">
    <source>
        <dbReference type="Proteomes" id="UP001056120"/>
    </source>
</evidence>
<protein>
    <submittedName>
        <fullName evidence="1">Uncharacterized protein</fullName>
    </submittedName>
</protein>
<keyword evidence="2" id="KW-1185">Reference proteome</keyword>
<reference evidence="2" key="1">
    <citation type="journal article" date="2022" name="Mol. Ecol. Resour.">
        <title>The genomes of chicory, endive, great burdock and yacon provide insights into Asteraceae palaeo-polyploidization history and plant inulin production.</title>
        <authorList>
            <person name="Fan W."/>
            <person name="Wang S."/>
            <person name="Wang H."/>
            <person name="Wang A."/>
            <person name="Jiang F."/>
            <person name="Liu H."/>
            <person name="Zhao H."/>
            <person name="Xu D."/>
            <person name="Zhang Y."/>
        </authorList>
    </citation>
    <scope>NUCLEOTIDE SEQUENCE [LARGE SCALE GENOMIC DNA]</scope>
    <source>
        <strain evidence="2">cv. Yunnan</strain>
    </source>
</reference>
<dbReference type="Proteomes" id="UP001056120">
    <property type="component" value="Linkage Group LG23"/>
</dbReference>
<organism evidence="1 2">
    <name type="scientific">Smallanthus sonchifolius</name>
    <dbReference type="NCBI Taxonomy" id="185202"/>
    <lineage>
        <taxon>Eukaryota</taxon>
        <taxon>Viridiplantae</taxon>
        <taxon>Streptophyta</taxon>
        <taxon>Embryophyta</taxon>
        <taxon>Tracheophyta</taxon>
        <taxon>Spermatophyta</taxon>
        <taxon>Magnoliopsida</taxon>
        <taxon>eudicotyledons</taxon>
        <taxon>Gunneridae</taxon>
        <taxon>Pentapetalae</taxon>
        <taxon>asterids</taxon>
        <taxon>campanulids</taxon>
        <taxon>Asterales</taxon>
        <taxon>Asteraceae</taxon>
        <taxon>Asteroideae</taxon>
        <taxon>Heliantheae alliance</taxon>
        <taxon>Millerieae</taxon>
        <taxon>Smallanthus</taxon>
    </lineage>
</organism>
<name>A0ACB9B546_9ASTR</name>
<accession>A0ACB9B546</accession>
<evidence type="ECO:0000313" key="1">
    <source>
        <dbReference type="EMBL" id="KAI3717060.1"/>
    </source>
</evidence>
<reference evidence="1 2" key="2">
    <citation type="journal article" date="2022" name="Mol. Ecol. Resour.">
        <title>The genomes of chicory, endive, great burdock and yacon provide insights into Asteraceae paleo-polyploidization history and plant inulin production.</title>
        <authorList>
            <person name="Fan W."/>
            <person name="Wang S."/>
            <person name="Wang H."/>
            <person name="Wang A."/>
            <person name="Jiang F."/>
            <person name="Liu H."/>
            <person name="Zhao H."/>
            <person name="Xu D."/>
            <person name="Zhang Y."/>
        </authorList>
    </citation>
    <scope>NUCLEOTIDE SEQUENCE [LARGE SCALE GENOMIC DNA]</scope>
    <source>
        <strain evidence="2">cv. Yunnan</strain>
        <tissue evidence="1">Leaves</tissue>
    </source>
</reference>